<evidence type="ECO:0000256" key="1">
    <source>
        <dbReference type="SAM" id="Phobius"/>
    </source>
</evidence>
<evidence type="ECO:0000313" key="3">
    <source>
        <dbReference type="Proteomes" id="UP000184245"/>
    </source>
</evidence>
<keyword evidence="1" id="KW-1133">Transmembrane helix</keyword>
<feature type="transmembrane region" description="Helical" evidence="1">
    <location>
        <begin position="140"/>
        <end position="160"/>
    </location>
</feature>
<accession>A0A1M4XPQ8</accession>
<keyword evidence="3" id="KW-1185">Reference proteome</keyword>
<protein>
    <submittedName>
        <fullName evidence="2">Uncharacterized protein</fullName>
    </submittedName>
</protein>
<keyword evidence="1" id="KW-0812">Transmembrane</keyword>
<gene>
    <name evidence="2" type="ORF">SAMN02745158_02063</name>
</gene>
<keyword evidence="1" id="KW-0472">Membrane</keyword>
<feature type="transmembrane region" description="Helical" evidence="1">
    <location>
        <begin position="108"/>
        <end position="128"/>
    </location>
</feature>
<dbReference type="Proteomes" id="UP000184245">
    <property type="component" value="Unassembled WGS sequence"/>
</dbReference>
<feature type="transmembrane region" description="Helical" evidence="1">
    <location>
        <begin position="54"/>
        <end position="71"/>
    </location>
</feature>
<dbReference type="AlphaFoldDB" id="A0A1M4XPQ8"/>
<reference evidence="2 3" key="1">
    <citation type="submission" date="2016-11" db="EMBL/GenBank/DDBJ databases">
        <authorList>
            <person name="Jaros S."/>
            <person name="Januszkiewicz K."/>
            <person name="Wedrychowicz H."/>
        </authorList>
    </citation>
    <scope>NUCLEOTIDE SEQUENCE [LARGE SCALE GENOMIC DNA]</scope>
    <source>
        <strain evidence="2 3">DSM 17459</strain>
    </source>
</reference>
<sequence length="177" mass="20046">MYLKGKRMAVAGLSLALAVVFIVLSGIIETNTLFLLAAASFFVGIIIREFDLRMGVAFYIAAIILGVLVAPNKLYCITFAAMGFYVLMVEASWAALGKTTRFQNRKAVFWIMKYIVFNIMYLPMLYFFPKLLFAGEVHGGIMLAFIAGGQVVLFIFDRAYEYFQVQVWNKFRKRLGL</sequence>
<name>A0A1M4XPQ8_9CLOT</name>
<dbReference type="OrthoDB" id="1908149at2"/>
<feature type="transmembrane region" description="Helical" evidence="1">
    <location>
        <begin position="77"/>
        <end position="96"/>
    </location>
</feature>
<dbReference type="RefSeq" id="WP_072851341.1">
    <property type="nucleotide sequence ID" value="NZ_FQVI01000009.1"/>
</dbReference>
<organism evidence="2 3">
    <name type="scientific">Lactonifactor longoviformis DSM 17459</name>
    <dbReference type="NCBI Taxonomy" id="1122155"/>
    <lineage>
        <taxon>Bacteria</taxon>
        <taxon>Bacillati</taxon>
        <taxon>Bacillota</taxon>
        <taxon>Clostridia</taxon>
        <taxon>Eubacteriales</taxon>
        <taxon>Clostridiaceae</taxon>
        <taxon>Lactonifactor</taxon>
    </lineage>
</organism>
<evidence type="ECO:0000313" key="2">
    <source>
        <dbReference type="EMBL" id="SHE95356.1"/>
    </source>
</evidence>
<dbReference type="EMBL" id="FQVI01000009">
    <property type="protein sequence ID" value="SHE95356.1"/>
    <property type="molecule type" value="Genomic_DNA"/>
</dbReference>
<proteinExistence type="predicted"/>
<dbReference type="STRING" id="1122155.SAMN02745158_02063"/>